<dbReference type="PANTHER" id="PTHR43319:SF3">
    <property type="entry name" value="BETA-LACTAMASE-RELATED DOMAIN-CONTAINING PROTEIN"/>
    <property type="match status" value="1"/>
</dbReference>
<evidence type="ECO:0000313" key="3">
    <source>
        <dbReference type="Proteomes" id="UP000887569"/>
    </source>
</evidence>
<dbReference type="InterPro" id="IPR001466">
    <property type="entry name" value="Beta-lactam-related"/>
</dbReference>
<dbReference type="SUPFAM" id="SSF56601">
    <property type="entry name" value="beta-lactamase/transpeptidase-like"/>
    <property type="match status" value="1"/>
</dbReference>
<evidence type="ECO:0000259" key="2">
    <source>
        <dbReference type="Pfam" id="PF00144"/>
    </source>
</evidence>
<feature type="domain" description="Beta-lactamase-related" evidence="2">
    <location>
        <begin position="23"/>
        <end position="379"/>
    </location>
</feature>
<feature type="compositionally biased region" description="Polar residues" evidence="1">
    <location>
        <begin position="429"/>
        <end position="449"/>
    </location>
</feature>
<dbReference type="WBParaSite" id="PgB03_g010_t02">
    <property type="protein sequence ID" value="PgB03_g010_t02"/>
    <property type="gene ID" value="PgB03_g010"/>
</dbReference>
<name>A0A914ZLF4_PARUN</name>
<evidence type="ECO:0000256" key="1">
    <source>
        <dbReference type="SAM" id="MobiDB-lite"/>
    </source>
</evidence>
<keyword evidence="3" id="KW-1185">Reference proteome</keyword>
<proteinExistence type="predicted"/>
<dbReference type="Gene3D" id="3.40.710.10">
    <property type="entry name" value="DD-peptidase/beta-lactamase superfamily"/>
    <property type="match status" value="1"/>
</dbReference>
<feature type="compositionally biased region" description="Polar residues" evidence="1">
    <location>
        <begin position="469"/>
        <end position="490"/>
    </location>
</feature>
<protein>
    <submittedName>
        <fullName evidence="4">Beta-lactamase-related domain-containing protein</fullName>
    </submittedName>
</protein>
<feature type="region of interest" description="Disordered" evidence="1">
    <location>
        <begin position="420"/>
        <end position="490"/>
    </location>
</feature>
<accession>A0A914ZLF4</accession>
<dbReference type="PANTHER" id="PTHR43319">
    <property type="entry name" value="BETA-LACTAMASE-RELATED"/>
    <property type="match status" value="1"/>
</dbReference>
<dbReference type="InterPro" id="IPR012338">
    <property type="entry name" value="Beta-lactam/transpept-like"/>
</dbReference>
<dbReference type="Pfam" id="PF00144">
    <property type="entry name" value="Beta-lactamase"/>
    <property type="match status" value="1"/>
</dbReference>
<dbReference type="Proteomes" id="UP000887569">
    <property type="component" value="Unplaced"/>
</dbReference>
<evidence type="ECO:0000313" key="4">
    <source>
        <dbReference type="WBParaSite" id="PgB03_g010_t02"/>
    </source>
</evidence>
<reference evidence="4" key="1">
    <citation type="submission" date="2022-11" db="UniProtKB">
        <authorList>
            <consortium name="WormBaseParasite"/>
        </authorList>
    </citation>
    <scope>IDENTIFICATION</scope>
</reference>
<organism evidence="3 4">
    <name type="scientific">Parascaris univalens</name>
    <name type="common">Nematode worm</name>
    <dbReference type="NCBI Taxonomy" id="6257"/>
    <lineage>
        <taxon>Eukaryota</taxon>
        <taxon>Metazoa</taxon>
        <taxon>Ecdysozoa</taxon>
        <taxon>Nematoda</taxon>
        <taxon>Chromadorea</taxon>
        <taxon>Rhabditida</taxon>
        <taxon>Spirurina</taxon>
        <taxon>Ascaridomorpha</taxon>
        <taxon>Ascaridoidea</taxon>
        <taxon>Ascarididae</taxon>
        <taxon>Parascaris</taxon>
    </lineage>
</organism>
<sequence length="490" mass="54362">MPRLPVLVDGDCDSRFNAVKQVFRDNFVHGWESEGAAFAVYLRGEKVIDLWGGYADASSRRRWKDDTMTLIFSCTKSVCAICFALLVDRDLVAYEDLVTKYWPEFGQNGKETITIDQLLSHQAGLAFVDGVIEEADVKDWTRMSKLFEKQAPNWAPGDCVGYHAITIGWLYDQLVRRIDPKKRSLSTFFKEEIATPYGIDLVIGAPLEMEHRIARLATSPKLTVAREIVEYPIILRLVWNVISSQASRKSLLGKVSQNVPWMSNDFLIFNNPDYRGLDVPSATGMSTARALAKLHSLVADGNFLRASTVEKITKPIVIDQVDLVLTIPESKGRGFIFTKNSKDQWLIGHPGVGGQNAKVDVTNKVAFAYVCNGLKSGMSDYVVTFMRLQRALYNCLDENSLLTDDLSENPAAVPGMAPNIPTDEMSALNLPTGTTTGKSSVEEIPSTNRTSEKAPAVEEPVVETVNDKPMSNSTQAERQKSKPQQTNLSK</sequence>
<dbReference type="InterPro" id="IPR052907">
    <property type="entry name" value="Beta-lactamase/esterase"/>
</dbReference>
<dbReference type="AlphaFoldDB" id="A0A914ZLF4"/>